<organism evidence="4 5">
    <name type="scientific">Cereibacter changlensis JA139</name>
    <dbReference type="NCBI Taxonomy" id="1188249"/>
    <lineage>
        <taxon>Bacteria</taxon>
        <taxon>Pseudomonadati</taxon>
        <taxon>Pseudomonadota</taxon>
        <taxon>Alphaproteobacteria</taxon>
        <taxon>Rhodobacterales</taxon>
        <taxon>Paracoccaceae</taxon>
        <taxon>Cereibacter</taxon>
    </lineage>
</organism>
<dbReference type="Gene3D" id="2.160.20.160">
    <property type="match status" value="1"/>
</dbReference>
<dbReference type="OrthoDB" id="7782055at2"/>
<dbReference type="GO" id="GO:0005576">
    <property type="term" value="C:extracellular region"/>
    <property type="evidence" value="ECO:0007669"/>
    <property type="project" value="UniProtKB-SubCell"/>
</dbReference>
<dbReference type="PROSITE" id="PS00330">
    <property type="entry name" value="HEMOLYSIN_CALCIUM"/>
    <property type="match status" value="3"/>
</dbReference>
<sequence length="4015" mass="415789">MTSGLTSSFSDLSAASKPVTPLAGSTAEPDFVPLEPRLLMDATLGWDLGGADDIASLLAGVHDLIEAQVEGFDDFLEQFDDLATAALGVLDVLTDATDAAALPGFEEIEEIADRLRNTMAALRDSSTLAMELLGIDTADDAAAVDLAAKINEAFGSDIVGAADMAETFSLSVFTNNTLQTSIDTLVDKIVAGNSSLDAEAVRTAITTGSDTHYAEVLNGQFGVLLEDITLGGQTLVSFTQNAENGSRVDVAVNLPTFGFNLDSLLEWASGTGVAPFDLSVSSDATQFRFQLGGEIAQTDAGTEIRLHVDNLDFDPLLQFGGQFDTGALDGPVNLGLLSLGLDAVTLAEFRVVISHAADEDLGVSMIIGNSLDVQSLASGELGISTQIQEVGGDEFIQIATGEAYQLAALQLSGTLDLFGAISGPGGAGMAYGVNLALSSVLLADLPSGATHAERISRFLSDASLGFDVDLSESIEDEALRDRMESAIEGLAAMGMDQISQFLADIGDVLGGVLSSSLFNVSIPFTDAELSSILGEISSVFTSLGDLFHIDTTALGFSAESGSMTELTTDVTELATQIDLDALEGVAKLDFVVVTDSGRETVTVTLTGNSVLSSSTATDAEKTEALAGLMNAALAAYGFAVTASGQTLRIGSGGSSAPQNALALVGARRENDTAVADFDFATLGFDEDQLTVTTGVFSEGEDEIAALSMTSAQTLSFTPGDDFADAMIGVEQMIFTAVVDGETIPVTVLKPEDGWYGSDNEPNLEGILAAFETALEESGVPVEVKLDDGSFTFSAVGPSGTSLTFGADPEKLTRAFDLESLMEWVNVRLAETETLAGASLQLTEDGALVFSFPEVSVEGEIEGNFGLSDLGLDALSNLSLSVRVQAALSAKFDAAVGIDLVGFAAALTAGSDADNAIDARRELDEAGDSEETEIALGQALLDNIFFADLALEAQITGSATNITGSANLGLMSLSFGADNAALNFLEIDTQFDFSIIGRDGDGAFSERATLQNIIDAFLYEDAEGNLDVTRGLNTLVGRADLQGGIVTDGKGALLDTDGEATTERDDLRHVDADGYEPSEGEILSQLYLQLGDVKLNVVGIEGLNEGIIDGVALTIDDLARPLDSANYRLLGEGVDEIEALASLGDGDILDSFETILNLVSLAGETLKEKLPFLDQNIPLLNFSLLDAVDFAKDLSEEMKALRADPQSGLAKLETMLEGVFGQDTVDLDWDADSKTLGFGLRFTFLEDYAEQLPFNFDLASLIGDQLAAIVGEDAASILTNLADVKGDGTLVFDPDLTMNFVFGIDLSKTLLDAPELASGETALTDLATVASLVESAEGAHDLRIRWKDADTGESQTVNIDIAGATTLEELVTKINDQLQTAIGDHVSFGFDAETGQITLADSNTGLILSDDVEALFGAEAAVAEVVEGETVLTLAEGFEDFAAGYSFHLAFGLDGESLGAGVDITIPAEEGRTAEGFVEALNAALKAADIDRSEISSRAVTGWTMAVGQLITAELVDGVIRLVGSNFAESIGADPVVFGVSGTDGGHAVTFEIFELGGSNAARLLGFETLGTVLNGSASSSILRESQEIGAPRVYLDTEKSGLKLEFTAGAPDGLNLKLGFGPISINVVNGTAMLSAGADSTDPAHLALGFNDIDGDEHEGQYDFADLVSLVTDTGRSVLDLFNLDVAIGVVVDLAFQDSLGFLNPDEHGLTFRSDLLTTGGEVKLSGEVLDSFSGDLINLWNGTGLKGEFALELPSISDLTDFLSDFNILAFLNDPAAVLNGLDMILDRMQQLFDEYLKTIDLPVVGDAIGSAVTFFTDFRYGVLADAREIANTPKADGTLPTTVDLLTGWFNDKLNEVFNPGNEPIQFIQAALDTEGGLSDSYLYGAINFSAVIFDEFLDIAFDLGLPGFDLAVKEGSGIRITLDYSVNIGFGLNKTGFFLLNDTDVEEIRIGITADAGTFQGSAKLMGVLGIDVDAITKVEGSYIGDGTGEGTAVVTASLGVDLFGDQGLAIIDRDGTANGEEIAIDLGDITPVTGTGLELSYEKLVYLTRMSATGLVAFTFNASVDIQLGLTANIIDPTKDGNTPLLIGGKQIIPSVKTELIILGGYTSADDAGFTFTKVAFEDVRIDASVIYDAIIAPVLDPIMSFIEPLVDIFAWMNEVPFSFVVDALSKAFPIFGVVSSVLKTVTDIANFVSKLNATGGQFVFGTFDFSNSFAGDEATGKLDSSSVVMDSSNSSSAVLASSSTGSTFGVFGSLANGFALELPLLTDPFSAMNILLGKYDQVDLVKVHFTLFNLNLPKTDFVDLIMDEIGAPGWVSGAISRALKFELGAHAYAGLSAGYDLSGIVNFVNTLDPERLLDGVFLDTKPFIDVGFQVDAALNLGIAGLNIGGGANVWMGFNDPNDDGKLRFPELLAILDAGAEDPSKLLGYLFEGEFGINFYLSVWAGIKLGFINLTFDIDIVDLDVKIPFGGLPLPPRLSPEVDNGETAVLAVGSNIGNSMSTMDKDGNDVITLDGPNSPIQINLSNEQGKLAGDMNQNVGGIIIPAGKGNNTVDMSELTTDIPIVVYTEDGNDTIKLPDDGLVVLFLGDGVNTVTANPGAKGTYVIFGGSGADTVDIPGGNVVFFGDGDYGMRDLFVATFADKDLSKSEICSLLGITTEGQVETSGAAKASYAITDIDGNAQKVTLAGFLDDYTRSTQAKASSTADSITTGAGNGLIMTGSGNDRIKAGAGSTGVVKVYAGAGDDDVTVAGAQAFIEGGAGADILRTGAMSSEVWGWGKATGESGLLDPTSSPQAAKLNQLAQRDGADIIIGGAGDDRIFGQLGNDVIEGGAGNDMLYGGLGIDIVGGGTFDFTSVKTGETISIESYDKNTGFGQAVNVSLRDAADGNDVIRGGDADDILIGGGGDDTLYGDRGNDVLLGDFARIRLSANLVAEDIETEFDGSAHAGGDTLFGGAGDDVMVGGGNNGKVDTITDLEGSNVVIGDFGGVRGARLNEAVTRLETFSNAAGGADLISTGAGNDLILAGEGADTITSGTGGDIVLGDLGTIDLVNATVTGTASTLGGDDSITTGNGDGVDVTTLVIAGSGNDRISAVGDGGLILLGDNGAMTLDSKALQELRGYRAPGQDATPEQLAEDAATRARIDGIAKRVEAVNAQTDGNDTAVAGPGVLRAVMGGGDDHVTLGGHENYVLGDDGVIEILSGGMRVTAVKEANAGNDTVLGGAVRDVIAGGQGDDRIEGGEGDNVILGDDGVIELTFQNDGTVTAELSDDGVSGGKDVIVTGDGHNLILAGLGNDTVTSGEGDNTVLGDAGRMQVIREADGSAEFDLRDDSGLGGNDEITTRNGDNLILAGLGDDTVTSGEGDNAVLGDAGEMQVIRNADGSVDATLLGNADTGGDDVITTLNGDNLILAGLGNDRITSGDGRNTLLGDNGVIDLTRKADGSQVATALDEGTTGGDDVILLGDGDNRVLAGLGDDAVTVGDGENVILADLGEIGANEATGVWRATDGNDSVTGGNGRNRVILSGGDDVAVLGGGGNRVTGDAGFISWTGLTAFEGEVIETLTPEEGGEDHITTGSGDDVIFGGTGTDTLLATAGDDVILGDNGRYVAPLDGAVGRVTSLVGELAGDDWIEAGSGNDIVLAGQGDDTVDACSGEDVVFGDSGEVTFVNATDIVTLEMTDIERGGDDLIYADAEDLGDDILMGQAGNDTIRAGGGDDVILGDIALFTFLHPHDRLPGQSAADRMLRLEATRIDIGGDDLIYGGIGNDIAVAGFGADLMYGGDGQDILIGDTAIITRRWVDEAKGGLTEWLTIDTNFAFIQGGYDHIHGEGDHDVMVGNLGPDMFYGDTAEDAIFSDGYAGLFRAWLPQGFEGRAENDQRYLYTSNFAGAGAVDVVSNAQQNAAIGNPLDAVEDGSLGKVLTFPGRNALDPDLWRRTIDMLDEPRMLRAMAQMIAMGADSELLADSMLSSLIEAGLLSGDTDPVMLELLIERLAKVLHQRAQNDAAMGERPLAAE</sequence>
<feature type="compositionally biased region" description="Polar residues" evidence="3">
    <location>
        <begin position="1"/>
        <end position="13"/>
    </location>
</feature>
<evidence type="ECO:0000256" key="3">
    <source>
        <dbReference type="SAM" id="MobiDB-lite"/>
    </source>
</evidence>
<keyword evidence="5" id="KW-1185">Reference proteome</keyword>
<dbReference type="SUPFAM" id="SSF51120">
    <property type="entry name" value="beta-Roll"/>
    <property type="match status" value="5"/>
</dbReference>
<evidence type="ECO:0008006" key="6">
    <source>
        <dbReference type="Google" id="ProtNLM"/>
    </source>
</evidence>
<accession>A0A2T4JZZ3</accession>
<proteinExistence type="predicted"/>
<comment type="subcellular location">
    <subcellularLocation>
        <location evidence="1">Secreted</location>
    </subcellularLocation>
</comment>
<evidence type="ECO:0000313" key="5">
    <source>
        <dbReference type="Proteomes" id="UP000241010"/>
    </source>
</evidence>
<dbReference type="RefSeq" id="WP_107662180.1">
    <property type="nucleotide sequence ID" value="NZ_PZKG01000004.1"/>
</dbReference>
<dbReference type="GO" id="GO:0005509">
    <property type="term" value="F:calcium ion binding"/>
    <property type="evidence" value="ECO:0007669"/>
    <property type="project" value="InterPro"/>
</dbReference>
<reference evidence="4 5" key="1">
    <citation type="submission" date="2018-03" db="EMBL/GenBank/DDBJ databases">
        <title>Cereibacter changlensis.</title>
        <authorList>
            <person name="Meyer T.E."/>
            <person name="Miller S."/>
            <person name="Lodha T."/>
            <person name="Gandham S."/>
            <person name="Chintalapati S."/>
            <person name="Chintalapati V.R."/>
        </authorList>
    </citation>
    <scope>NUCLEOTIDE SEQUENCE [LARGE SCALE GENOMIC DNA]</scope>
    <source>
        <strain evidence="4 5">JA139</strain>
    </source>
</reference>
<name>A0A2T4JZZ3_9RHOB</name>
<dbReference type="InterPro" id="IPR018511">
    <property type="entry name" value="Hemolysin-typ_Ca-bd_CS"/>
</dbReference>
<dbReference type="Gene3D" id="2.150.10.10">
    <property type="entry name" value="Serralysin-like metalloprotease, C-terminal"/>
    <property type="match status" value="3"/>
</dbReference>
<dbReference type="PANTHER" id="PTHR38340">
    <property type="entry name" value="S-LAYER PROTEIN"/>
    <property type="match status" value="1"/>
</dbReference>
<dbReference type="PANTHER" id="PTHR38340:SF1">
    <property type="entry name" value="S-LAYER PROTEIN"/>
    <property type="match status" value="1"/>
</dbReference>
<dbReference type="InterPro" id="IPR011049">
    <property type="entry name" value="Serralysin-like_metalloprot_C"/>
</dbReference>
<dbReference type="PRINTS" id="PR00313">
    <property type="entry name" value="CABNDNGRPT"/>
</dbReference>
<comment type="caution">
    <text evidence="4">The sequence shown here is derived from an EMBL/GenBank/DDBJ whole genome shotgun (WGS) entry which is preliminary data.</text>
</comment>
<gene>
    <name evidence="4" type="ORF">C5F48_01715</name>
</gene>
<evidence type="ECO:0000256" key="2">
    <source>
        <dbReference type="ARBA" id="ARBA00022525"/>
    </source>
</evidence>
<feature type="region of interest" description="Disordered" evidence="3">
    <location>
        <begin position="1"/>
        <end position="28"/>
    </location>
</feature>
<evidence type="ECO:0000256" key="1">
    <source>
        <dbReference type="ARBA" id="ARBA00004613"/>
    </source>
</evidence>
<dbReference type="Proteomes" id="UP000241010">
    <property type="component" value="Unassembled WGS sequence"/>
</dbReference>
<dbReference type="InterPro" id="IPR050557">
    <property type="entry name" value="RTX_toxin/Mannuronan_C5-epim"/>
</dbReference>
<protein>
    <recommendedName>
        <fullName evidence="6">Calcium-binding protein</fullName>
    </recommendedName>
</protein>
<keyword evidence="2" id="KW-0964">Secreted</keyword>
<evidence type="ECO:0000313" key="4">
    <source>
        <dbReference type="EMBL" id="PTE23456.1"/>
    </source>
</evidence>
<dbReference type="Pfam" id="PF00353">
    <property type="entry name" value="HemolysinCabind"/>
    <property type="match status" value="16"/>
</dbReference>
<dbReference type="EMBL" id="PZKG01000004">
    <property type="protein sequence ID" value="PTE23456.1"/>
    <property type="molecule type" value="Genomic_DNA"/>
</dbReference>
<dbReference type="InterPro" id="IPR001343">
    <property type="entry name" value="Hemolysn_Ca-bd"/>
</dbReference>